<comment type="similarity">
    <text evidence="6">Belongs to the peptidase M24A family. Methionine aminopeptidase type 1 subfamily.</text>
</comment>
<dbReference type="InterPro" id="IPR000994">
    <property type="entry name" value="Pept_M24"/>
</dbReference>
<evidence type="ECO:0000256" key="7">
    <source>
        <dbReference type="RuleBase" id="RU003653"/>
    </source>
</evidence>
<dbReference type="PATRIC" id="fig|1594731.3.peg.330"/>
<keyword evidence="4 6" id="KW-0479">Metal-binding</keyword>
<dbReference type="Pfam" id="PF00557">
    <property type="entry name" value="Peptidase_M24"/>
    <property type="match status" value="1"/>
</dbReference>
<dbReference type="NCBIfam" id="TIGR00500">
    <property type="entry name" value="met_pdase_I"/>
    <property type="match status" value="1"/>
</dbReference>
<evidence type="ECO:0000313" key="9">
    <source>
        <dbReference type="EMBL" id="CEN32282.1"/>
    </source>
</evidence>
<sequence length="263" mass="29663">MDISLKFFYKMKKMRIVCKIASEVLEFIAPYIKPNVSTGKLDSLCHQFIVNEKHAVPAALGYKGFPKSVCISVNDVVCHGIPSNEKKLKNGDILNIDVSIMKDGFYGDTSKMFIVGTPCSLAYRLCKVTEKSLYLAIQLIKPGLRLRAIGKAIQNFVEIENFSVVRNYCGHGIGRKFHDNPQVLHYDAYDNGVILKQGMSFTIEPMVNSGCADTYIMRDGWTVKTKDHSLSAQYEHTVFVTKYGCEIMTLRSDEIIPHIYNNI</sequence>
<feature type="binding site" evidence="6">
    <location>
        <position position="235"/>
    </location>
    <ligand>
        <name>a divalent metal cation</name>
        <dbReference type="ChEBI" id="CHEBI:60240"/>
        <label>2</label>
        <note>catalytic</note>
    </ligand>
</feature>
<dbReference type="GO" id="GO:0004239">
    <property type="term" value="F:initiator methionyl aminopeptidase activity"/>
    <property type="evidence" value="ECO:0007669"/>
    <property type="project" value="UniProtKB-UniRule"/>
</dbReference>
<dbReference type="InterPro" id="IPR001714">
    <property type="entry name" value="Pept_M24_MAP"/>
</dbReference>
<dbReference type="CDD" id="cd01086">
    <property type="entry name" value="MetAP1"/>
    <property type="match status" value="1"/>
</dbReference>
<protein>
    <recommendedName>
        <fullName evidence="6 7">Methionine aminopeptidase</fullName>
        <shortName evidence="6">MAP</shortName>
        <shortName evidence="6">MetAP</shortName>
        <ecNumber evidence="6 7">3.4.11.18</ecNumber>
    </recommendedName>
    <alternativeName>
        <fullName evidence="6">Peptidase M</fullName>
    </alternativeName>
</protein>
<feature type="binding site" evidence="6">
    <location>
        <position position="204"/>
    </location>
    <ligand>
        <name>a divalent metal cation</name>
        <dbReference type="ChEBI" id="CHEBI:60240"/>
        <label>2</label>
        <note>catalytic</note>
    </ligand>
</feature>
<evidence type="ECO:0000256" key="2">
    <source>
        <dbReference type="ARBA" id="ARBA00022438"/>
    </source>
</evidence>
<dbReference type="PROSITE" id="PS00680">
    <property type="entry name" value="MAP_1"/>
    <property type="match status" value="1"/>
</dbReference>
<feature type="binding site" evidence="6">
    <location>
        <position position="108"/>
    </location>
    <ligand>
        <name>a divalent metal cation</name>
        <dbReference type="ChEBI" id="CHEBI:60240"/>
        <label>1</label>
    </ligand>
</feature>
<dbReference type="GO" id="GO:0046872">
    <property type="term" value="F:metal ion binding"/>
    <property type="evidence" value="ECO:0007669"/>
    <property type="project" value="UniProtKB-UniRule"/>
</dbReference>
<dbReference type="RefSeq" id="WP_281263824.1">
    <property type="nucleotide sequence ID" value="NZ_LN774881.1"/>
</dbReference>
<organism evidence="9 10">
    <name type="scientific">Candidatus Westeberhardia cardiocondylae</name>
    <dbReference type="NCBI Taxonomy" id="1594731"/>
    <lineage>
        <taxon>Bacteria</taxon>
        <taxon>Pseudomonadati</taxon>
        <taxon>Pseudomonadota</taxon>
        <taxon>Gammaproteobacteria</taxon>
        <taxon>Enterobacterales</taxon>
        <taxon>Enterobacteriaceae</taxon>
        <taxon>ant endosymbionts</taxon>
        <taxon>Candidatus Westeberhardia</taxon>
    </lineage>
</organism>
<dbReference type="STRING" id="1594731.WEOB_351"/>
<proteinExistence type="inferred from homology"/>
<evidence type="ECO:0000256" key="3">
    <source>
        <dbReference type="ARBA" id="ARBA00022670"/>
    </source>
</evidence>
<dbReference type="InterPro" id="IPR002467">
    <property type="entry name" value="Pept_M24A_MAP1"/>
</dbReference>
<name>A0A0H5BX23_9ENTR</name>
<keyword evidence="5 6" id="KW-0378">Hydrolase</keyword>
<evidence type="ECO:0000259" key="8">
    <source>
        <dbReference type="Pfam" id="PF00557"/>
    </source>
</evidence>
<keyword evidence="2 6" id="KW-0031">Aminopeptidase</keyword>
<dbReference type="HAMAP" id="MF_01974">
    <property type="entry name" value="MetAP_1"/>
    <property type="match status" value="1"/>
</dbReference>
<dbReference type="PRINTS" id="PR00599">
    <property type="entry name" value="MAPEPTIDASE"/>
</dbReference>
<accession>A0A0H5BX23</accession>
<dbReference type="EMBL" id="LN774881">
    <property type="protein sequence ID" value="CEN32282.1"/>
    <property type="molecule type" value="Genomic_DNA"/>
</dbReference>
<comment type="cofactor">
    <cofactor evidence="6">
        <name>Co(2+)</name>
        <dbReference type="ChEBI" id="CHEBI:48828"/>
    </cofactor>
    <cofactor evidence="6">
        <name>Zn(2+)</name>
        <dbReference type="ChEBI" id="CHEBI:29105"/>
    </cofactor>
    <cofactor evidence="6">
        <name>Mn(2+)</name>
        <dbReference type="ChEBI" id="CHEBI:29035"/>
    </cofactor>
    <cofactor evidence="6">
        <name>Fe(2+)</name>
        <dbReference type="ChEBI" id="CHEBI:29033"/>
    </cofactor>
    <text evidence="6">Binds 2 divalent metal cations per subunit. Has a high-affinity and a low affinity metal-binding site. The true nature of the physiological cofactor is under debate. The enzyme is active with cobalt, zinc, manganese or divalent iron ions. Most likely, methionine aminopeptidases function as mononuclear Fe(2+)-metalloproteases under physiological conditions, and the catalytically relevant metal-binding site has been assigned to the histidine-containing high-affinity site.</text>
</comment>
<feature type="binding site" evidence="6">
    <location>
        <position position="178"/>
    </location>
    <ligand>
        <name>substrate</name>
    </ligand>
</feature>
<evidence type="ECO:0000256" key="4">
    <source>
        <dbReference type="ARBA" id="ARBA00022723"/>
    </source>
</evidence>
<evidence type="ECO:0000256" key="6">
    <source>
        <dbReference type="HAMAP-Rule" id="MF_01974"/>
    </source>
</evidence>
<feature type="binding site" evidence="6">
    <location>
        <position position="79"/>
    </location>
    <ligand>
        <name>substrate</name>
    </ligand>
</feature>
<comment type="catalytic activity">
    <reaction evidence="6 7">
        <text>Release of N-terminal amino acids, preferentially methionine, from peptides and arylamides.</text>
        <dbReference type="EC" id="3.4.11.18"/>
    </reaction>
</comment>
<dbReference type="GO" id="GO:0005829">
    <property type="term" value="C:cytosol"/>
    <property type="evidence" value="ECO:0007669"/>
    <property type="project" value="TreeGrafter"/>
</dbReference>
<dbReference type="Gene3D" id="3.90.230.10">
    <property type="entry name" value="Creatinase/methionine aminopeptidase superfamily"/>
    <property type="match status" value="1"/>
</dbReference>
<gene>
    <name evidence="6 9" type="primary">map</name>
    <name evidence="9" type="ORF">WEOB_351</name>
</gene>
<dbReference type="AlphaFoldDB" id="A0A0H5BX23"/>
<feature type="binding site" evidence="6">
    <location>
        <position position="108"/>
    </location>
    <ligand>
        <name>a divalent metal cation</name>
        <dbReference type="ChEBI" id="CHEBI:60240"/>
        <label>2</label>
        <note>catalytic</note>
    </ligand>
</feature>
<comment type="subunit">
    <text evidence="6">Monomer.</text>
</comment>
<evidence type="ECO:0000256" key="1">
    <source>
        <dbReference type="ARBA" id="ARBA00002521"/>
    </source>
</evidence>
<dbReference type="KEGG" id="wca:WEOB_351"/>
<dbReference type="GO" id="GO:0006508">
    <property type="term" value="P:proteolysis"/>
    <property type="evidence" value="ECO:0007669"/>
    <property type="project" value="UniProtKB-KW"/>
</dbReference>
<dbReference type="PANTHER" id="PTHR43330:SF27">
    <property type="entry name" value="METHIONINE AMINOPEPTIDASE"/>
    <property type="match status" value="1"/>
</dbReference>
<feature type="binding site" evidence="6">
    <location>
        <position position="171"/>
    </location>
    <ligand>
        <name>a divalent metal cation</name>
        <dbReference type="ChEBI" id="CHEBI:60240"/>
        <label>2</label>
        <note>catalytic</note>
    </ligand>
</feature>
<dbReference type="PANTHER" id="PTHR43330">
    <property type="entry name" value="METHIONINE AMINOPEPTIDASE"/>
    <property type="match status" value="1"/>
</dbReference>
<dbReference type="GO" id="GO:0070006">
    <property type="term" value="F:metalloaminopeptidase activity"/>
    <property type="evidence" value="ECO:0007669"/>
    <property type="project" value="UniProtKB-UniRule"/>
</dbReference>
<comment type="function">
    <text evidence="1 6">Removes the N-terminal methionine from nascent proteins. The N-terminal methionine is often cleaved when the second residue in the primary sequence is small and uncharged (Met-Ala-, Cys, Gly, Pro, Ser, Thr, or Val). Requires deformylation of the N(alpha)-formylated initiator methionine before it can be hydrolyzed.</text>
</comment>
<dbReference type="EC" id="3.4.11.18" evidence="6 7"/>
<feature type="binding site" evidence="6">
    <location>
        <position position="235"/>
    </location>
    <ligand>
        <name>a divalent metal cation</name>
        <dbReference type="ChEBI" id="CHEBI:60240"/>
        <label>1</label>
    </ligand>
</feature>
<dbReference type="Proteomes" id="UP000242753">
    <property type="component" value="Chromosome I"/>
</dbReference>
<reference evidence="10" key="1">
    <citation type="submission" date="2015-01" db="EMBL/GenBank/DDBJ databases">
        <authorList>
            <person name="Manzano-Marin A."/>
            <person name="Manzano-Marin A."/>
        </authorList>
    </citation>
    <scope>NUCLEOTIDE SEQUENCE [LARGE SCALE GENOMIC DNA]</scope>
    <source>
        <strain evidence="10">obscurior</strain>
    </source>
</reference>
<feature type="domain" description="Peptidase M24" evidence="8">
    <location>
        <begin position="12"/>
        <end position="242"/>
    </location>
</feature>
<feature type="binding site" evidence="6">
    <location>
        <position position="97"/>
    </location>
    <ligand>
        <name>a divalent metal cation</name>
        <dbReference type="ChEBI" id="CHEBI:60240"/>
        <label>1</label>
    </ligand>
</feature>
<evidence type="ECO:0000256" key="5">
    <source>
        <dbReference type="ARBA" id="ARBA00022801"/>
    </source>
</evidence>
<dbReference type="SUPFAM" id="SSF55920">
    <property type="entry name" value="Creatinase/aminopeptidase"/>
    <property type="match status" value="1"/>
</dbReference>
<evidence type="ECO:0000313" key="10">
    <source>
        <dbReference type="Proteomes" id="UP000242753"/>
    </source>
</evidence>
<keyword evidence="3 6" id="KW-0645">Protease</keyword>
<keyword evidence="10" id="KW-1185">Reference proteome</keyword>
<dbReference type="InterPro" id="IPR036005">
    <property type="entry name" value="Creatinase/aminopeptidase-like"/>
</dbReference>